<organism evidence="2 3">
    <name type="scientific">Phyllobacterium phragmitis</name>
    <dbReference type="NCBI Taxonomy" id="2670329"/>
    <lineage>
        <taxon>Bacteria</taxon>
        <taxon>Pseudomonadati</taxon>
        <taxon>Pseudomonadota</taxon>
        <taxon>Alphaproteobacteria</taxon>
        <taxon>Hyphomicrobiales</taxon>
        <taxon>Phyllobacteriaceae</taxon>
        <taxon>Phyllobacterium</taxon>
    </lineage>
</organism>
<name>A0A2S9IMK1_9HYPH</name>
<evidence type="ECO:0000256" key="1">
    <source>
        <dbReference type="SAM" id="Coils"/>
    </source>
</evidence>
<keyword evidence="3" id="KW-1185">Reference proteome</keyword>
<dbReference type="AlphaFoldDB" id="A0A2S9IMK1"/>
<accession>A0A2S9IMK1</accession>
<gene>
    <name evidence="2" type="ORF">C5748_20055</name>
</gene>
<dbReference type="Gene3D" id="1.10.287.1700">
    <property type="match status" value="1"/>
</dbReference>
<dbReference type="Proteomes" id="UP000239434">
    <property type="component" value="Unassembled WGS sequence"/>
</dbReference>
<evidence type="ECO:0000313" key="2">
    <source>
        <dbReference type="EMBL" id="PRD41756.1"/>
    </source>
</evidence>
<feature type="coiled-coil region" evidence="1">
    <location>
        <begin position="95"/>
        <end position="146"/>
    </location>
</feature>
<dbReference type="EMBL" id="PVBR01000017">
    <property type="protein sequence ID" value="PRD41756.1"/>
    <property type="molecule type" value="Genomic_DNA"/>
</dbReference>
<reference evidence="2 3" key="1">
    <citation type="submission" date="2018-02" db="EMBL/GenBank/DDBJ databases">
        <title>The draft genome of Phyllobacterium sp. 1N-3.</title>
        <authorList>
            <person name="Liu L."/>
            <person name="Li L."/>
            <person name="Zhang X."/>
            <person name="Wang T."/>
            <person name="Liang L."/>
        </authorList>
    </citation>
    <scope>NUCLEOTIDE SEQUENCE [LARGE SCALE GENOMIC DNA]</scope>
    <source>
        <strain evidence="2 3">1N-3</strain>
    </source>
</reference>
<sequence>MSRASDLTQLLALRTLREERAKAAFAIGAARLQEATRLLNEADAAIDAHDREVDQQERRFFEAMGLRPLPENEFGREHDLLRVSDQRRDGLIDKRNDAAEVLAERERQLTLLRQEWRHRFSARDKLAEAESRLRIAEQARIEAMSELESEEMSADRARPAC</sequence>
<keyword evidence="1" id="KW-0175">Coiled coil</keyword>
<comment type="caution">
    <text evidence="2">The sequence shown here is derived from an EMBL/GenBank/DDBJ whole genome shotgun (WGS) entry which is preliminary data.</text>
</comment>
<feature type="coiled-coil region" evidence="1">
    <location>
        <begin position="32"/>
        <end position="59"/>
    </location>
</feature>
<dbReference type="InterPro" id="IPR053716">
    <property type="entry name" value="Flag_assembly_chemotaxis_eff"/>
</dbReference>
<protein>
    <submittedName>
        <fullName evidence="2">Uncharacterized protein</fullName>
    </submittedName>
</protein>
<dbReference type="RefSeq" id="WP_105743714.1">
    <property type="nucleotide sequence ID" value="NZ_PVBR01000017.1"/>
</dbReference>
<proteinExistence type="predicted"/>
<evidence type="ECO:0000313" key="3">
    <source>
        <dbReference type="Proteomes" id="UP000239434"/>
    </source>
</evidence>